<sequence>MMNRREFASLLGLAGTGAVAAATAGAAVTAVSAPALAQQPQGSTFDRIRSTKKLKVAGIVGTEPYYHKDIATGAWSGFCMSMAQDLAKAMEAELEISETTWGNAVLDLQSGKIDIMFGLSPTPSRALVVEFTRPIMQNTFTIIARPGFEPKTWEEMNRPEVKIAVDIGSTHDLFARRVLPKATLLALKTPDEATLSVQSGRADAVIQVAMLSLVTVKKNRTVGKIVIPGPQIRQPTCAGVRAEDSPRFRTFVDNWLEFNRSSGVVTGWITSSLELVGVEKQDIPADLQF</sequence>
<feature type="signal peptide" evidence="2">
    <location>
        <begin position="1"/>
        <end position="37"/>
    </location>
</feature>
<organism evidence="4 5">
    <name type="scientific">Novispirillum itersonii</name>
    <name type="common">Aquaspirillum itersonii</name>
    <dbReference type="NCBI Taxonomy" id="189"/>
    <lineage>
        <taxon>Bacteria</taxon>
        <taxon>Pseudomonadati</taxon>
        <taxon>Pseudomonadota</taxon>
        <taxon>Alphaproteobacteria</taxon>
        <taxon>Rhodospirillales</taxon>
        <taxon>Novispirillaceae</taxon>
        <taxon>Novispirillum</taxon>
    </lineage>
</organism>
<protein>
    <submittedName>
        <fullName evidence="4">Polar amino acid transport system substrate-binding protein</fullName>
    </submittedName>
</protein>
<keyword evidence="5" id="KW-1185">Reference proteome</keyword>
<dbReference type="SMART" id="SM00062">
    <property type="entry name" value="PBPb"/>
    <property type="match status" value="1"/>
</dbReference>
<name>A0A7W9ZGG5_NOVIT</name>
<feature type="domain" description="Solute-binding protein family 3/N-terminal" evidence="3">
    <location>
        <begin position="53"/>
        <end position="272"/>
    </location>
</feature>
<feature type="chain" id="PRO_5031349691" evidence="2">
    <location>
        <begin position="38"/>
        <end position="289"/>
    </location>
</feature>
<evidence type="ECO:0000256" key="1">
    <source>
        <dbReference type="ARBA" id="ARBA00022729"/>
    </source>
</evidence>
<dbReference type="EMBL" id="JACIIX010000009">
    <property type="protein sequence ID" value="MBB6211043.1"/>
    <property type="molecule type" value="Genomic_DNA"/>
</dbReference>
<dbReference type="InterPro" id="IPR001638">
    <property type="entry name" value="Solute-binding_3/MltF_N"/>
</dbReference>
<reference evidence="4 5" key="1">
    <citation type="submission" date="2020-08" db="EMBL/GenBank/DDBJ databases">
        <title>Genomic Encyclopedia of Type Strains, Phase IV (KMG-IV): sequencing the most valuable type-strain genomes for metagenomic binning, comparative biology and taxonomic classification.</title>
        <authorList>
            <person name="Goeker M."/>
        </authorList>
    </citation>
    <scope>NUCLEOTIDE SEQUENCE [LARGE SCALE GENOMIC DNA]</scope>
    <source>
        <strain evidence="4 5">DSM 11590</strain>
    </source>
</reference>
<dbReference type="Gene3D" id="3.40.190.10">
    <property type="entry name" value="Periplasmic binding protein-like II"/>
    <property type="match status" value="2"/>
</dbReference>
<evidence type="ECO:0000259" key="3">
    <source>
        <dbReference type="SMART" id="SM00062"/>
    </source>
</evidence>
<gene>
    <name evidence="4" type="ORF">FHS48_002478</name>
</gene>
<dbReference type="PANTHER" id="PTHR35936:SF17">
    <property type="entry name" value="ARGININE-BINDING EXTRACELLULAR PROTEIN ARTP"/>
    <property type="match status" value="1"/>
</dbReference>
<dbReference type="AlphaFoldDB" id="A0A7W9ZGG5"/>
<dbReference type="RefSeq" id="WP_184263867.1">
    <property type="nucleotide sequence ID" value="NZ_JACIIX010000009.1"/>
</dbReference>
<dbReference type="SUPFAM" id="SSF53850">
    <property type="entry name" value="Periplasmic binding protein-like II"/>
    <property type="match status" value="1"/>
</dbReference>
<evidence type="ECO:0000256" key="2">
    <source>
        <dbReference type="SAM" id="SignalP"/>
    </source>
</evidence>
<dbReference type="PROSITE" id="PS51318">
    <property type="entry name" value="TAT"/>
    <property type="match status" value="1"/>
</dbReference>
<accession>A0A7W9ZGG5</accession>
<dbReference type="InterPro" id="IPR006311">
    <property type="entry name" value="TAT_signal"/>
</dbReference>
<dbReference type="Proteomes" id="UP000544872">
    <property type="component" value="Unassembled WGS sequence"/>
</dbReference>
<comment type="caution">
    <text evidence="4">The sequence shown here is derived from an EMBL/GenBank/DDBJ whole genome shotgun (WGS) entry which is preliminary data.</text>
</comment>
<evidence type="ECO:0000313" key="5">
    <source>
        <dbReference type="Proteomes" id="UP000544872"/>
    </source>
</evidence>
<evidence type="ECO:0000313" key="4">
    <source>
        <dbReference type="EMBL" id="MBB6211043.1"/>
    </source>
</evidence>
<dbReference type="Pfam" id="PF00497">
    <property type="entry name" value="SBP_bac_3"/>
    <property type="match status" value="1"/>
</dbReference>
<dbReference type="PANTHER" id="PTHR35936">
    <property type="entry name" value="MEMBRANE-BOUND LYTIC MUREIN TRANSGLYCOSYLASE F"/>
    <property type="match status" value="1"/>
</dbReference>
<keyword evidence="1 2" id="KW-0732">Signal</keyword>
<proteinExistence type="predicted"/>